<dbReference type="InterPro" id="IPR011051">
    <property type="entry name" value="RmlC_Cupin_sf"/>
</dbReference>
<comment type="caution">
    <text evidence="1">The sequence shown here is derived from an EMBL/GenBank/DDBJ whole genome shotgun (WGS) entry which is preliminary data.</text>
</comment>
<evidence type="ECO:0000313" key="2">
    <source>
        <dbReference type="Proteomes" id="UP000240572"/>
    </source>
</evidence>
<dbReference type="SUPFAM" id="SSF51182">
    <property type="entry name" value="RmlC-like cupins"/>
    <property type="match status" value="1"/>
</dbReference>
<keyword evidence="2" id="KW-1185">Reference proteome</keyword>
<dbReference type="Proteomes" id="UP000240572">
    <property type="component" value="Unassembled WGS sequence"/>
</dbReference>
<protein>
    <submittedName>
        <fullName evidence="1">dTDP-4-dehydrorhamnose 3,5-epimerase</fullName>
    </submittedName>
</protein>
<dbReference type="InterPro" id="IPR014710">
    <property type="entry name" value="RmlC-like_jellyroll"/>
</dbReference>
<accession>A0A2P8DB65</accession>
<gene>
    <name evidence="1" type="ORF">B0I18_101622</name>
</gene>
<dbReference type="Gene3D" id="2.60.120.10">
    <property type="entry name" value="Jelly Rolls"/>
    <property type="match status" value="1"/>
</dbReference>
<evidence type="ECO:0000313" key="1">
    <source>
        <dbReference type="EMBL" id="PSK94466.1"/>
    </source>
</evidence>
<dbReference type="RefSeq" id="WP_106521169.1">
    <property type="nucleotide sequence ID" value="NZ_PYGD01000001.1"/>
</dbReference>
<reference evidence="1 2" key="1">
    <citation type="submission" date="2018-03" db="EMBL/GenBank/DDBJ databases">
        <title>Genomic Encyclopedia of Type Strains, Phase III (KMG-III): the genomes of soil and plant-associated and newly described type strains.</title>
        <authorList>
            <person name="Whitman W."/>
        </authorList>
    </citation>
    <scope>NUCLEOTIDE SEQUENCE [LARGE SCALE GENOMIC DNA]</scope>
    <source>
        <strain evidence="1 2">CGMCC 1.12700</strain>
    </source>
</reference>
<organism evidence="1 2">
    <name type="scientific">Taibaiella chishuiensis</name>
    <dbReference type="NCBI Taxonomy" id="1434707"/>
    <lineage>
        <taxon>Bacteria</taxon>
        <taxon>Pseudomonadati</taxon>
        <taxon>Bacteroidota</taxon>
        <taxon>Chitinophagia</taxon>
        <taxon>Chitinophagales</taxon>
        <taxon>Chitinophagaceae</taxon>
        <taxon>Taibaiella</taxon>
    </lineage>
</organism>
<dbReference type="AlphaFoldDB" id="A0A2P8DB65"/>
<dbReference type="EMBL" id="PYGD01000001">
    <property type="protein sequence ID" value="PSK94466.1"/>
    <property type="molecule type" value="Genomic_DNA"/>
</dbReference>
<name>A0A2P8DB65_9BACT</name>
<sequence length="139" mass="15913">MPQIIQGGRHTDARGTISFVNDFVMEEVKRFYVIEHPDTDIVRAWQGHRKEQKWFYVVSGSFRLVLVAPDNWEAPSPDLETAEFLLHAGDSQVLHVPGGYASGFKALEPNSKMIIYSDASVKESSADDFRYDKGKWYTW</sequence>
<dbReference type="OrthoDB" id="826649at2"/>
<proteinExistence type="predicted"/>